<evidence type="ECO:0000256" key="4">
    <source>
        <dbReference type="ARBA" id="ARBA00023029"/>
    </source>
</evidence>
<dbReference type="PROSITE" id="PS52038">
    <property type="entry name" value="TOPO_IB_2"/>
    <property type="match status" value="1"/>
</dbReference>
<dbReference type="InterPro" id="IPR013500">
    <property type="entry name" value="TopoI_cat_euk"/>
</dbReference>
<dbReference type="InterPro" id="IPR014711">
    <property type="entry name" value="TopoI_cat_a-hlx-sub_euk"/>
</dbReference>
<sequence length="358" mass="40783">MVSLEQITDPVAIAKSAKLRYVKPGTPGYKRIRKGKDFVYLDTNNKPIKDEAILLRIKRLVLPPAWEEVWISAHENGHLQATGIDTKGRKQYRYHDNWAAARNETKYFRLLQFGQFLPRIRGRIKQDLALTSLQKNKVIAIALSVMEETFIRVGNQVYEKLYGSHGLTTLRNKHVQITGGKAFFQFKGKKGVEHKIELRDATLAKLLKKVKDIPGQTLFQYYDENGEHKGLDSGELNDYIKDCCADQEFTCKDFRTWAGSVNAFNLLADTEPFENITACKKNIVTVIDEVAKKLGNTRAVCKKYYIHPLLFDTYEAGTLAPWLKKLKAQRNKATNNGLCADEKLLLSFLQQQHSSTTA</sequence>
<evidence type="ECO:0000256" key="5">
    <source>
        <dbReference type="ARBA" id="ARBA00023125"/>
    </source>
</evidence>
<dbReference type="AlphaFoldDB" id="A0A327Q9U4"/>
<evidence type="ECO:0000256" key="3">
    <source>
        <dbReference type="ARBA" id="ARBA00012891"/>
    </source>
</evidence>
<name>A0A327Q9U4_9BACT</name>
<keyword evidence="10" id="KW-1185">Reference proteome</keyword>
<dbReference type="InterPro" id="IPR035447">
    <property type="entry name" value="DNA_topo_I_N_sf"/>
</dbReference>
<dbReference type="SUPFAM" id="SSF55869">
    <property type="entry name" value="DNA topoisomerase I domain"/>
    <property type="match status" value="1"/>
</dbReference>
<dbReference type="Gene3D" id="3.30.66.10">
    <property type="entry name" value="DNA topoisomerase I domain"/>
    <property type="match status" value="1"/>
</dbReference>
<evidence type="ECO:0000256" key="1">
    <source>
        <dbReference type="ARBA" id="ARBA00000213"/>
    </source>
</evidence>
<comment type="similarity">
    <text evidence="2">Belongs to the type IB topoisomerase family.</text>
</comment>
<feature type="domain" description="DNA topoisomerase I catalytic core eukaryotic-type" evidence="7">
    <location>
        <begin position="100"/>
        <end position="303"/>
    </location>
</feature>
<comment type="catalytic activity">
    <reaction evidence="1">
        <text>ATP-independent breakage of single-stranded DNA, followed by passage and rejoining.</text>
        <dbReference type="EC" id="5.6.2.1"/>
    </reaction>
</comment>
<evidence type="ECO:0000256" key="6">
    <source>
        <dbReference type="ARBA" id="ARBA00023235"/>
    </source>
</evidence>
<evidence type="ECO:0000259" key="8">
    <source>
        <dbReference type="Pfam" id="PF21338"/>
    </source>
</evidence>
<dbReference type="InterPro" id="IPR011010">
    <property type="entry name" value="DNA_brk_join_enz"/>
</dbReference>
<dbReference type="OrthoDB" id="9778962at2"/>
<dbReference type="Gene3D" id="3.90.15.10">
    <property type="entry name" value="Topoisomerase I, Chain A, domain 3"/>
    <property type="match status" value="1"/>
</dbReference>
<gene>
    <name evidence="9" type="ORF">LX64_04107</name>
</gene>
<proteinExistence type="inferred from homology"/>
<keyword evidence="5" id="KW-0238">DNA-binding</keyword>
<evidence type="ECO:0000313" key="10">
    <source>
        <dbReference type="Proteomes" id="UP000249547"/>
    </source>
</evidence>
<dbReference type="GO" id="GO:0003917">
    <property type="term" value="F:DNA topoisomerase type I (single strand cut, ATP-independent) activity"/>
    <property type="evidence" value="ECO:0007669"/>
    <property type="project" value="UniProtKB-EC"/>
</dbReference>
<dbReference type="EMBL" id="QLLL01000008">
    <property type="protein sequence ID" value="RAJ00402.1"/>
    <property type="molecule type" value="Genomic_DNA"/>
</dbReference>
<dbReference type="EC" id="5.6.2.1" evidence="3"/>
<dbReference type="PRINTS" id="PR00416">
    <property type="entry name" value="EUTPISMRASEI"/>
</dbReference>
<dbReference type="Gene3D" id="1.10.132.120">
    <property type="match status" value="1"/>
</dbReference>
<feature type="domain" description="DNA topoisomerase IB N-terminal" evidence="8">
    <location>
        <begin position="38"/>
        <end position="85"/>
    </location>
</feature>
<dbReference type="GO" id="GO:0003677">
    <property type="term" value="F:DNA binding"/>
    <property type="evidence" value="ECO:0007669"/>
    <property type="project" value="UniProtKB-KW"/>
</dbReference>
<protein>
    <recommendedName>
        <fullName evidence="3">DNA topoisomerase</fullName>
        <ecNumber evidence="3">5.6.2.1</ecNumber>
    </recommendedName>
</protein>
<evidence type="ECO:0000259" key="7">
    <source>
        <dbReference type="Pfam" id="PF01028"/>
    </source>
</evidence>
<dbReference type="Proteomes" id="UP000249547">
    <property type="component" value="Unassembled WGS sequence"/>
</dbReference>
<dbReference type="Pfam" id="PF21338">
    <property type="entry name" value="Top1B_N_bact"/>
    <property type="match status" value="1"/>
</dbReference>
<organism evidence="9 10">
    <name type="scientific">Chitinophaga skermanii</name>
    <dbReference type="NCBI Taxonomy" id="331697"/>
    <lineage>
        <taxon>Bacteria</taxon>
        <taxon>Pseudomonadati</taxon>
        <taxon>Bacteroidota</taxon>
        <taxon>Chitinophagia</taxon>
        <taxon>Chitinophagales</taxon>
        <taxon>Chitinophagaceae</taxon>
        <taxon>Chitinophaga</taxon>
    </lineage>
</organism>
<dbReference type="InterPro" id="IPR001631">
    <property type="entry name" value="TopoI"/>
</dbReference>
<dbReference type="Pfam" id="PF01028">
    <property type="entry name" value="Topoisom_I"/>
    <property type="match status" value="1"/>
</dbReference>
<keyword evidence="6 9" id="KW-0413">Isomerase</keyword>
<keyword evidence="4" id="KW-0799">Topoisomerase</keyword>
<evidence type="ECO:0000313" key="9">
    <source>
        <dbReference type="EMBL" id="RAJ00402.1"/>
    </source>
</evidence>
<comment type="caution">
    <text evidence="9">The sequence shown here is derived from an EMBL/GenBank/DDBJ whole genome shotgun (WGS) entry which is preliminary data.</text>
</comment>
<evidence type="ECO:0000256" key="2">
    <source>
        <dbReference type="ARBA" id="ARBA00006645"/>
    </source>
</evidence>
<dbReference type="InterPro" id="IPR049331">
    <property type="entry name" value="Top1B_N_bact"/>
</dbReference>
<reference evidence="9 10" key="1">
    <citation type="submission" date="2018-06" db="EMBL/GenBank/DDBJ databases">
        <title>Genomic Encyclopedia of Archaeal and Bacterial Type Strains, Phase II (KMG-II): from individual species to whole genera.</title>
        <authorList>
            <person name="Goeker M."/>
        </authorList>
    </citation>
    <scope>NUCLEOTIDE SEQUENCE [LARGE SCALE GENOMIC DNA]</scope>
    <source>
        <strain evidence="9 10">DSM 23857</strain>
    </source>
</reference>
<accession>A0A327Q9U4</accession>
<dbReference type="SUPFAM" id="SSF56349">
    <property type="entry name" value="DNA breaking-rejoining enzymes"/>
    <property type="match status" value="1"/>
</dbReference>
<dbReference type="GO" id="GO:0006265">
    <property type="term" value="P:DNA topological change"/>
    <property type="evidence" value="ECO:0007669"/>
    <property type="project" value="InterPro"/>
</dbReference>